<evidence type="ECO:0000313" key="2">
    <source>
        <dbReference type="Proteomes" id="UP001474181"/>
    </source>
</evidence>
<comment type="caution">
    <text evidence="1">The sequence shown here is derived from an EMBL/GenBank/DDBJ whole genome shotgun (WGS) entry which is preliminary data.</text>
</comment>
<dbReference type="SUPFAM" id="SSF47336">
    <property type="entry name" value="ACP-like"/>
    <property type="match status" value="1"/>
</dbReference>
<keyword evidence="2" id="KW-1185">Reference proteome</keyword>
<dbReference type="RefSeq" id="WP_350785686.1">
    <property type="nucleotide sequence ID" value="NZ_JBEPEK010000287.1"/>
</dbReference>
<proteinExistence type="predicted"/>
<name>A0ABV1X4K8_9ACTN</name>
<gene>
    <name evidence="1" type="ORF">ABT404_31550</name>
</gene>
<reference evidence="1 2" key="1">
    <citation type="submission" date="2024-06" db="EMBL/GenBank/DDBJ databases">
        <title>The Natural Products Discovery Center: Release of the First 8490 Sequenced Strains for Exploring Actinobacteria Biosynthetic Diversity.</title>
        <authorList>
            <person name="Kalkreuter E."/>
            <person name="Kautsar S.A."/>
            <person name="Yang D."/>
            <person name="Bader C.D."/>
            <person name="Teijaro C.N."/>
            <person name="Fluegel L."/>
            <person name="Davis C.M."/>
            <person name="Simpson J.R."/>
            <person name="Lauterbach L."/>
            <person name="Steele A.D."/>
            <person name="Gui C."/>
            <person name="Meng S."/>
            <person name="Li G."/>
            <person name="Viehrig K."/>
            <person name="Ye F."/>
            <person name="Su P."/>
            <person name="Kiefer A.F."/>
            <person name="Nichols A."/>
            <person name="Cepeda A.J."/>
            <person name="Yan W."/>
            <person name="Fan B."/>
            <person name="Jiang Y."/>
            <person name="Adhikari A."/>
            <person name="Zheng C.-J."/>
            <person name="Schuster L."/>
            <person name="Cowan T.M."/>
            <person name="Smanski M.J."/>
            <person name="Chevrette M.G."/>
            <person name="De Carvalho L.P.S."/>
            <person name="Shen B."/>
        </authorList>
    </citation>
    <scope>NUCLEOTIDE SEQUENCE [LARGE SCALE GENOMIC DNA]</scope>
    <source>
        <strain evidence="1 2">NPDC000234</strain>
    </source>
</reference>
<dbReference type="EMBL" id="JBEPEK010000287">
    <property type="protein sequence ID" value="MER7183955.1"/>
    <property type="molecule type" value="Genomic_DNA"/>
</dbReference>
<evidence type="ECO:0008006" key="3">
    <source>
        <dbReference type="Google" id="ProtNLM"/>
    </source>
</evidence>
<accession>A0ABV1X4K8</accession>
<evidence type="ECO:0000313" key="1">
    <source>
        <dbReference type="EMBL" id="MER7183955.1"/>
    </source>
</evidence>
<protein>
    <recommendedName>
        <fullName evidence="3">Acyl carrier protein</fullName>
    </recommendedName>
</protein>
<organism evidence="1 2">
    <name type="scientific">Streptomyces hyaluromycini</name>
    <dbReference type="NCBI Taxonomy" id="1377993"/>
    <lineage>
        <taxon>Bacteria</taxon>
        <taxon>Bacillati</taxon>
        <taxon>Actinomycetota</taxon>
        <taxon>Actinomycetes</taxon>
        <taxon>Kitasatosporales</taxon>
        <taxon>Streptomycetaceae</taxon>
        <taxon>Streptomyces</taxon>
    </lineage>
</organism>
<dbReference type="Gene3D" id="1.10.1200.10">
    <property type="entry name" value="ACP-like"/>
    <property type="match status" value="1"/>
</dbReference>
<dbReference type="InterPro" id="IPR036736">
    <property type="entry name" value="ACP-like_sf"/>
</dbReference>
<sequence>MISKDEIREILSQSGSLALSADDGDDGEFVMDSFTMVALQASLEDRYGIRLDPRFEEMQLLNSVNEIHAYLLSRFPDRLAG</sequence>
<dbReference type="Proteomes" id="UP001474181">
    <property type="component" value="Unassembled WGS sequence"/>
</dbReference>